<proteinExistence type="inferred from homology"/>
<dbReference type="RefSeq" id="XP_042923476.1">
    <property type="nucleotide sequence ID" value="XM_043062770.1"/>
</dbReference>
<dbReference type="GO" id="GO:0042147">
    <property type="term" value="P:retrograde transport, endosome to Golgi"/>
    <property type="evidence" value="ECO:0000318"/>
    <property type="project" value="GO_Central"/>
</dbReference>
<evidence type="ECO:0000256" key="5">
    <source>
        <dbReference type="ARBA" id="ARBA00023034"/>
    </source>
</evidence>
<feature type="region of interest" description="Disordered" evidence="7">
    <location>
        <begin position="782"/>
        <end position="806"/>
    </location>
</feature>
<gene>
    <name evidence="10" type="ORF">CHLRE_06g259600v5</name>
</gene>
<dbReference type="KEGG" id="cre:CHLRE_06g259600v5"/>
<feature type="region of interest" description="Disordered" evidence="7">
    <location>
        <begin position="885"/>
        <end position="920"/>
    </location>
</feature>
<dbReference type="OrthoDB" id="10261632at2759"/>
<evidence type="ECO:0000256" key="1">
    <source>
        <dbReference type="ARBA" id="ARBA00004150"/>
    </source>
</evidence>
<feature type="domain" description="Vps53 C-terminal" evidence="9">
    <location>
        <begin position="764"/>
        <end position="861"/>
    </location>
</feature>
<keyword evidence="6" id="KW-0472">Membrane</keyword>
<dbReference type="PANTHER" id="PTHR12820:SF0">
    <property type="entry name" value="VACUOLAR PROTEIN SORTING-ASSOCIATED PROTEIN 53 HOMOLOG"/>
    <property type="match status" value="1"/>
</dbReference>
<comment type="subcellular location">
    <subcellularLocation>
        <location evidence="2">Endosome membrane</location>
        <topology evidence="2">Peripheral membrane protein</topology>
    </subcellularLocation>
    <subcellularLocation>
        <location evidence="1">Golgi apparatus</location>
        <location evidence="1">trans-Golgi network membrane</location>
        <topology evidence="1">Peripheral membrane protein</topology>
    </subcellularLocation>
</comment>
<dbReference type="GO" id="GO:0010008">
    <property type="term" value="C:endosome membrane"/>
    <property type="evidence" value="ECO:0007669"/>
    <property type="project" value="UniProtKB-SubCell"/>
</dbReference>
<dbReference type="ExpressionAtlas" id="A0A2K3DMM6">
    <property type="expression patterns" value="baseline and differential"/>
</dbReference>
<dbReference type="EMBL" id="CM008967">
    <property type="protein sequence ID" value="PNW81773.1"/>
    <property type="molecule type" value="Genomic_DNA"/>
</dbReference>
<keyword evidence="5" id="KW-0333">Golgi apparatus</keyword>
<dbReference type="FunCoup" id="A0A2K3DMM6">
    <property type="interactions" value="2175"/>
</dbReference>
<accession>A0A2K3DMM6</accession>
<dbReference type="InterPro" id="IPR031745">
    <property type="entry name" value="Vps53_C"/>
</dbReference>
<dbReference type="PaxDb" id="3055-EDP08316"/>
<dbReference type="InterPro" id="IPR007234">
    <property type="entry name" value="Vps53_N"/>
</dbReference>
<dbReference type="PANTHER" id="PTHR12820">
    <property type="entry name" value="VACUOLAR SORTING PROTEIN 53"/>
    <property type="match status" value="1"/>
</dbReference>
<evidence type="ECO:0000259" key="9">
    <source>
        <dbReference type="Pfam" id="PF16854"/>
    </source>
</evidence>
<dbReference type="InParanoid" id="A0A2K3DMM6"/>
<protein>
    <submittedName>
        <fullName evidence="10">Uncharacterized protein</fullName>
    </submittedName>
</protein>
<name>A0A2K3DMM6_CHLRE</name>
<sequence length="1040" mass="111592">MSSPPPRVGAGSLGGVASAEKKTSPGPTAVRTSTDKRSMELTRQPTILRMPSQKRQDLFDSEEFDPVKLVNTLYPDEGSLTDLDRFIVVLKKQIQSVDQEIFNAVRSQGGAHARARQDLSVAHGQIQELFTKVRDIQRKSEESEAMVQEICRDIKKLDYAKKHLTNSITALRRLAMLTAAVTDLESVCDRRDQYRKAANLVEAVHQLMEYFQQYEAIPKVRSLARRLAAVESKLQAAVLDDFKILVGGPQQDTSKMPPENLERLATACLVVDALGKKVQDQVMDWMCEREMNIYQSAFGGAAGSGTLAAQQADDRGAAEVAAHATRLDKFEQRFAWFRQRLDAKRELWGVFPAHWRVPQMLCLTFCKITKAHLKRILSDEEALSGLRADVGPLVKAVVATNRFERDMATAFGGGGGGGAGRQGGGEEGEDEEGAADSVSASEARRRLEKFRARVKAEQQAAAAAKDTVAKAGDKAREAQEEAIKVAFEGAVSEAFESALVQYYIGQEEREHLEHLDVAVREERWLPDEEEGDVTGSGLRVLQSANKIFFKIRASLTRCAKSVSRGPTLVALAQLFKRVLGGYASDLMRRLPRTAAGGTSATPAVVGGSTDWYVRLSEEDERVVCCLLATAEFCRDTTEGLAGALAKDVRSQFADRVDFADEEAAFQGVASACMAVLCLGLNTRLDGGLLEMMRQRWDAVEAPGDDSPFVVSLRKVLLDAGPRLGTCLDAANASFLCDKAARMFVPRLHEALFRLRRISDKGMLQLAIDMDSLRRALLELPKLVQPPPPRNPTHTAAQEEQEAQRDPMPSYTAYVEREMGSVVALVKVLQSRPESLVDTYLLLMPPAAQSAAEFQRLCELKALTRKQQTDLLALYQARAAGQAAAGGAGGAGGAAGTAGGARGGPSVGGSPGAGGAGGGESGLASAAASNLGTFKMSMNNFTRELAASIPFAGKRGGGADVIPGSPAAGSSKSLFSKTGPGAPSGHFRTGSSDANSAASGTSAFFKETAAKTKEGFAKIGNFIRVANALSGDHRPGEGEGH</sequence>
<reference evidence="10 11" key="1">
    <citation type="journal article" date="2007" name="Science">
        <title>The Chlamydomonas genome reveals the evolution of key animal and plant functions.</title>
        <authorList>
            <person name="Merchant S.S."/>
            <person name="Prochnik S.E."/>
            <person name="Vallon O."/>
            <person name="Harris E.H."/>
            <person name="Karpowicz S.J."/>
            <person name="Witman G.B."/>
            <person name="Terry A."/>
            <person name="Salamov A."/>
            <person name="Fritz-Laylin L.K."/>
            <person name="Marechal-Drouard L."/>
            <person name="Marshall W.F."/>
            <person name="Qu L.H."/>
            <person name="Nelson D.R."/>
            <person name="Sanderfoot A.A."/>
            <person name="Spalding M.H."/>
            <person name="Kapitonov V.V."/>
            <person name="Ren Q."/>
            <person name="Ferris P."/>
            <person name="Lindquist E."/>
            <person name="Shapiro H."/>
            <person name="Lucas S.M."/>
            <person name="Grimwood J."/>
            <person name="Schmutz J."/>
            <person name="Cardol P."/>
            <person name="Cerutti H."/>
            <person name="Chanfreau G."/>
            <person name="Chen C.L."/>
            <person name="Cognat V."/>
            <person name="Croft M.T."/>
            <person name="Dent R."/>
            <person name="Dutcher S."/>
            <person name="Fernandez E."/>
            <person name="Fukuzawa H."/>
            <person name="Gonzalez-Ballester D."/>
            <person name="Gonzalez-Halphen D."/>
            <person name="Hallmann A."/>
            <person name="Hanikenne M."/>
            <person name="Hippler M."/>
            <person name="Inwood W."/>
            <person name="Jabbari K."/>
            <person name="Kalanon M."/>
            <person name="Kuras R."/>
            <person name="Lefebvre P.A."/>
            <person name="Lemaire S.D."/>
            <person name="Lobanov A.V."/>
            <person name="Lohr M."/>
            <person name="Manuell A."/>
            <person name="Meier I."/>
            <person name="Mets L."/>
            <person name="Mittag M."/>
            <person name="Mittelmeier T."/>
            <person name="Moroney J.V."/>
            <person name="Moseley J."/>
            <person name="Napoli C."/>
            <person name="Nedelcu A.M."/>
            <person name="Niyogi K."/>
            <person name="Novoselov S.V."/>
            <person name="Paulsen I.T."/>
            <person name="Pazour G."/>
            <person name="Purton S."/>
            <person name="Ral J.P."/>
            <person name="Riano-Pachon D.M."/>
            <person name="Riekhof W."/>
            <person name="Rymarquis L."/>
            <person name="Schroda M."/>
            <person name="Stern D."/>
            <person name="Umen J."/>
            <person name="Willows R."/>
            <person name="Wilson N."/>
            <person name="Zimmer S.L."/>
            <person name="Allmer J."/>
            <person name="Balk J."/>
            <person name="Bisova K."/>
            <person name="Chen C.J."/>
            <person name="Elias M."/>
            <person name="Gendler K."/>
            <person name="Hauser C."/>
            <person name="Lamb M.R."/>
            <person name="Ledford H."/>
            <person name="Long J.C."/>
            <person name="Minagawa J."/>
            <person name="Page M.D."/>
            <person name="Pan J."/>
            <person name="Pootakham W."/>
            <person name="Roje S."/>
            <person name="Rose A."/>
            <person name="Stahlberg E."/>
            <person name="Terauchi A.M."/>
            <person name="Yang P."/>
            <person name="Ball S."/>
            <person name="Bowler C."/>
            <person name="Dieckmann C.L."/>
            <person name="Gladyshev V.N."/>
            <person name="Green P."/>
            <person name="Jorgensen R."/>
            <person name="Mayfield S."/>
            <person name="Mueller-Roeber B."/>
            <person name="Rajamani S."/>
            <person name="Sayre R.T."/>
            <person name="Brokstein P."/>
            <person name="Dubchak I."/>
            <person name="Goodstein D."/>
            <person name="Hornick L."/>
            <person name="Huang Y.W."/>
            <person name="Jhaveri J."/>
            <person name="Luo Y."/>
            <person name="Martinez D."/>
            <person name="Ngau W.C."/>
            <person name="Otillar B."/>
            <person name="Poliakov A."/>
            <person name="Porter A."/>
            <person name="Szajkowski L."/>
            <person name="Werner G."/>
            <person name="Zhou K."/>
            <person name="Grigoriev I.V."/>
            <person name="Rokhsar D.S."/>
            <person name="Grossman A.R."/>
        </authorList>
    </citation>
    <scope>NUCLEOTIDE SEQUENCE [LARGE SCALE GENOMIC DNA]</scope>
    <source>
        <strain evidence="11">CC-503</strain>
    </source>
</reference>
<evidence type="ECO:0000259" key="8">
    <source>
        <dbReference type="Pfam" id="PF04100"/>
    </source>
</evidence>
<dbReference type="GO" id="GO:0000938">
    <property type="term" value="C:GARP complex"/>
    <property type="evidence" value="ECO:0000318"/>
    <property type="project" value="GO_Central"/>
</dbReference>
<dbReference type="GO" id="GO:0005829">
    <property type="term" value="C:cytosol"/>
    <property type="evidence" value="ECO:0007669"/>
    <property type="project" value="GOC"/>
</dbReference>
<feature type="region of interest" description="Disordered" evidence="7">
    <location>
        <begin position="959"/>
        <end position="997"/>
    </location>
</feature>
<dbReference type="Gramene" id="PNW81773">
    <property type="protein sequence ID" value="PNW81773"/>
    <property type="gene ID" value="CHLRE_06g259600v5"/>
</dbReference>
<evidence type="ECO:0000256" key="2">
    <source>
        <dbReference type="ARBA" id="ARBA00004481"/>
    </source>
</evidence>
<feature type="compositionally biased region" description="Gly residues" evidence="7">
    <location>
        <begin position="411"/>
        <end position="425"/>
    </location>
</feature>
<feature type="region of interest" description="Disordered" evidence="7">
    <location>
        <begin position="409"/>
        <end position="441"/>
    </location>
</feature>
<evidence type="ECO:0000256" key="7">
    <source>
        <dbReference type="SAM" id="MobiDB-lite"/>
    </source>
</evidence>
<keyword evidence="11" id="KW-1185">Reference proteome</keyword>
<dbReference type="Proteomes" id="UP000006906">
    <property type="component" value="Chromosome 6"/>
</dbReference>
<dbReference type="AlphaFoldDB" id="A0A2K3DMM6"/>
<dbReference type="Pfam" id="PF04100">
    <property type="entry name" value="Vps53_N"/>
    <property type="match status" value="1"/>
</dbReference>
<organism evidence="10 11">
    <name type="scientific">Chlamydomonas reinhardtii</name>
    <name type="common">Chlamydomonas smithii</name>
    <dbReference type="NCBI Taxonomy" id="3055"/>
    <lineage>
        <taxon>Eukaryota</taxon>
        <taxon>Viridiplantae</taxon>
        <taxon>Chlorophyta</taxon>
        <taxon>core chlorophytes</taxon>
        <taxon>Chlorophyceae</taxon>
        <taxon>CS clade</taxon>
        <taxon>Chlamydomonadales</taxon>
        <taxon>Chlamydomonadaceae</taxon>
        <taxon>Chlamydomonas</taxon>
    </lineage>
</organism>
<evidence type="ECO:0000313" key="10">
    <source>
        <dbReference type="EMBL" id="PNW81773.1"/>
    </source>
</evidence>
<dbReference type="GeneID" id="5722062"/>
<dbReference type="STRING" id="3055.A0A2K3DMM6"/>
<dbReference type="InterPro" id="IPR039766">
    <property type="entry name" value="Vps53"/>
</dbReference>
<keyword evidence="4" id="KW-0967">Endosome</keyword>
<feature type="region of interest" description="Disordered" evidence="7">
    <location>
        <begin position="1"/>
        <end position="44"/>
    </location>
</feature>
<comment type="similarity">
    <text evidence="3">Belongs to the VPS53 family.</text>
</comment>
<evidence type="ECO:0000256" key="4">
    <source>
        <dbReference type="ARBA" id="ARBA00022753"/>
    </source>
</evidence>
<feature type="compositionally biased region" description="Polar residues" evidence="7">
    <location>
        <begin position="988"/>
        <end position="997"/>
    </location>
</feature>
<evidence type="ECO:0000256" key="6">
    <source>
        <dbReference type="ARBA" id="ARBA00023136"/>
    </source>
</evidence>
<evidence type="ECO:0000256" key="3">
    <source>
        <dbReference type="ARBA" id="ARBA00008628"/>
    </source>
</evidence>
<dbReference type="Pfam" id="PF16854">
    <property type="entry name" value="VPS53_C"/>
    <property type="match status" value="1"/>
</dbReference>
<feature type="domain" description="Vps53 N-terminal" evidence="8">
    <location>
        <begin position="63"/>
        <end position="522"/>
    </location>
</feature>
<evidence type="ECO:0000313" key="11">
    <source>
        <dbReference type="Proteomes" id="UP000006906"/>
    </source>
</evidence>